<dbReference type="PANTHER" id="PTHR47326">
    <property type="entry name" value="TRANSPOSABLE ELEMENT TC3 TRANSPOSASE-LIKE PROTEIN"/>
    <property type="match status" value="1"/>
</dbReference>
<feature type="non-terminal residue" evidence="1">
    <location>
        <position position="1"/>
    </location>
</feature>
<dbReference type="PANTHER" id="PTHR47326:SF1">
    <property type="entry name" value="HTH PSQ-TYPE DOMAIN-CONTAINING PROTEIN"/>
    <property type="match status" value="1"/>
</dbReference>
<sequence length="120" mass="14336">QATKYEISLVLEEEPQTSIYRMSLQLNIPRSSVQSIYKSMDYKPYIPRLVHDLNEDDFDRRVECCETFLTLLQNEPDLIYHIMWSDEAVFRLSGHINCHNCVYWATEYPNVTWEHTMQAE</sequence>
<dbReference type="AlphaFoldDB" id="A0A818AVL5"/>
<dbReference type="Gene3D" id="3.30.420.10">
    <property type="entry name" value="Ribonuclease H-like superfamily/Ribonuclease H"/>
    <property type="match status" value="1"/>
</dbReference>
<accession>A0A818AVL5</accession>
<evidence type="ECO:0008006" key="4">
    <source>
        <dbReference type="Google" id="ProtNLM"/>
    </source>
</evidence>
<dbReference type="InterPro" id="IPR036397">
    <property type="entry name" value="RNaseH_sf"/>
</dbReference>
<organism evidence="1 3">
    <name type="scientific">Rotaria socialis</name>
    <dbReference type="NCBI Taxonomy" id="392032"/>
    <lineage>
        <taxon>Eukaryota</taxon>
        <taxon>Metazoa</taxon>
        <taxon>Spiralia</taxon>
        <taxon>Gnathifera</taxon>
        <taxon>Rotifera</taxon>
        <taxon>Eurotatoria</taxon>
        <taxon>Bdelloidea</taxon>
        <taxon>Philodinida</taxon>
        <taxon>Philodinidae</taxon>
        <taxon>Rotaria</taxon>
    </lineage>
</organism>
<evidence type="ECO:0000313" key="3">
    <source>
        <dbReference type="Proteomes" id="UP000663872"/>
    </source>
</evidence>
<dbReference type="EMBL" id="CAJNYT010001429">
    <property type="protein sequence ID" value="CAF3410403.1"/>
    <property type="molecule type" value="Genomic_DNA"/>
</dbReference>
<gene>
    <name evidence="1" type="ORF">GRG538_LOCUS10854</name>
    <name evidence="2" type="ORF">QYT958_LOCUS32725</name>
</gene>
<name>A0A818AVL5_9BILA</name>
<protein>
    <recommendedName>
        <fullName evidence="4">Transposase</fullName>
    </recommendedName>
</protein>
<dbReference type="EMBL" id="CAJOBR010021651">
    <property type="protein sequence ID" value="CAF4940725.1"/>
    <property type="molecule type" value="Genomic_DNA"/>
</dbReference>
<evidence type="ECO:0000313" key="2">
    <source>
        <dbReference type="EMBL" id="CAF4940725.1"/>
    </source>
</evidence>
<proteinExistence type="predicted"/>
<evidence type="ECO:0000313" key="1">
    <source>
        <dbReference type="EMBL" id="CAF3410403.1"/>
    </source>
</evidence>
<reference evidence="1" key="1">
    <citation type="submission" date="2021-02" db="EMBL/GenBank/DDBJ databases">
        <authorList>
            <person name="Nowell W R."/>
        </authorList>
    </citation>
    <scope>NUCLEOTIDE SEQUENCE</scope>
</reference>
<comment type="caution">
    <text evidence="1">The sequence shown here is derived from an EMBL/GenBank/DDBJ whole genome shotgun (WGS) entry which is preliminary data.</text>
</comment>
<dbReference type="GO" id="GO:0003676">
    <property type="term" value="F:nucleic acid binding"/>
    <property type="evidence" value="ECO:0007669"/>
    <property type="project" value="InterPro"/>
</dbReference>
<dbReference type="Proteomes" id="UP000663848">
    <property type="component" value="Unassembled WGS sequence"/>
</dbReference>
<dbReference type="Proteomes" id="UP000663872">
    <property type="component" value="Unassembled WGS sequence"/>
</dbReference>